<dbReference type="OMA" id="CIHELNI"/>
<sequence>MVSVNPVSSSDVATTSTNAQIVATSEITDDQCKDVEETKVDKKSLTRIRTGVGSLEESELIGREKEISKIIGLISNKASQQSQVISIWGMGGLGKTTLANGIYQSPKLSDMFEKHAFVTIMRPFNPADLLRLRSLVGRLQEESSKKEELLNNRPSETESLAMMEVKALTKELKRILEKKSCLIVLDDLSSIEEWDHIIQGFS</sequence>
<proteinExistence type="predicted"/>
<keyword evidence="3" id="KW-1185">Reference proteome</keyword>
<accession>A0A4U6TLC2</accession>
<gene>
    <name evidence="2" type="ORF">SEVIR_8G177000v2</name>
</gene>
<evidence type="ECO:0000313" key="3">
    <source>
        <dbReference type="Proteomes" id="UP000298652"/>
    </source>
</evidence>
<evidence type="ECO:0000259" key="1">
    <source>
        <dbReference type="Pfam" id="PF00931"/>
    </source>
</evidence>
<dbReference type="GO" id="GO:0043531">
    <property type="term" value="F:ADP binding"/>
    <property type="evidence" value="ECO:0007669"/>
    <property type="project" value="InterPro"/>
</dbReference>
<dbReference type="Pfam" id="PF00931">
    <property type="entry name" value="NB-ARC"/>
    <property type="match status" value="1"/>
</dbReference>
<dbReference type="InterPro" id="IPR002182">
    <property type="entry name" value="NB-ARC"/>
</dbReference>
<dbReference type="InterPro" id="IPR027417">
    <property type="entry name" value="P-loop_NTPase"/>
</dbReference>
<dbReference type="EMBL" id="CM016559">
    <property type="protein sequence ID" value="TKW01389.1"/>
    <property type="molecule type" value="Genomic_DNA"/>
</dbReference>
<dbReference type="AlphaFoldDB" id="A0A4U6TLC2"/>
<organism evidence="2 3">
    <name type="scientific">Setaria viridis</name>
    <name type="common">Green bristlegrass</name>
    <name type="synonym">Setaria italica subsp. viridis</name>
    <dbReference type="NCBI Taxonomy" id="4556"/>
    <lineage>
        <taxon>Eukaryota</taxon>
        <taxon>Viridiplantae</taxon>
        <taxon>Streptophyta</taxon>
        <taxon>Embryophyta</taxon>
        <taxon>Tracheophyta</taxon>
        <taxon>Spermatophyta</taxon>
        <taxon>Magnoliopsida</taxon>
        <taxon>Liliopsida</taxon>
        <taxon>Poales</taxon>
        <taxon>Poaceae</taxon>
        <taxon>PACMAD clade</taxon>
        <taxon>Panicoideae</taxon>
        <taxon>Panicodae</taxon>
        <taxon>Paniceae</taxon>
        <taxon>Cenchrinae</taxon>
        <taxon>Setaria</taxon>
    </lineage>
</organism>
<dbReference type="Proteomes" id="UP000298652">
    <property type="component" value="Chromosome 8"/>
</dbReference>
<evidence type="ECO:0000313" key="2">
    <source>
        <dbReference type="EMBL" id="TKW01389.1"/>
    </source>
</evidence>
<dbReference type="PANTHER" id="PTHR19338">
    <property type="entry name" value="TRANSLOCASE OF INNER MITOCHONDRIAL MEMBRANE 13 HOMOLOG"/>
    <property type="match status" value="1"/>
</dbReference>
<dbReference type="SUPFAM" id="SSF52540">
    <property type="entry name" value="P-loop containing nucleoside triphosphate hydrolases"/>
    <property type="match status" value="1"/>
</dbReference>
<name>A0A4U6TLC2_SETVI</name>
<feature type="domain" description="NB-ARC" evidence="1">
    <location>
        <begin position="64"/>
        <end position="201"/>
    </location>
</feature>
<dbReference type="PANTHER" id="PTHR19338:SF32">
    <property type="entry name" value="OS06G0287500 PROTEIN"/>
    <property type="match status" value="1"/>
</dbReference>
<protein>
    <recommendedName>
        <fullName evidence="1">NB-ARC domain-containing protein</fullName>
    </recommendedName>
</protein>
<dbReference type="Gene3D" id="3.40.50.300">
    <property type="entry name" value="P-loop containing nucleotide triphosphate hydrolases"/>
    <property type="match status" value="1"/>
</dbReference>
<dbReference type="PRINTS" id="PR00364">
    <property type="entry name" value="DISEASERSIST"/>
</dbReference>
<dbReference type="Gramene" id="TKW01389">
    <property type="protein sequence ID" value="TKW01389"/>
    <property type="gene ID" value="SEVIR_8G177000v2"/>
</dbReference>
<reference evidence="2" key="1">
    <citation type="submission" date="2019-03" db="EMBL/GenBank/DDBJ databases">
        <title>WGS assembly of Setaria viridis.</title>
        <authorList>
            <person name="Huang P."/>
            <person name="Jenkins J."/>
            <person name="Grimwood J."/>
            <person name="Barry K."/>
            <person name="Healey A."/>
            <person name="Mamidi S."/>
            <person name="Sreedasyam A."/>
            <person name="Shu S."/>
            <person name="Feldman M."/>
            <person name="Wu J."/>
            <person name="Yu Y."/>
            <person name="Chen C."/>
            <person name="Johnson J."/>
            <person name="Rokhsar D."/>
            <person name="Baxter I."/>
            <person name="Schmutz J."/>
            <person name="Brutnell T."/>
            <person name="Kellogg E."/>
        </authorList>
    </citation>
    <scope>NUCLEOTIDE SEQUENCE [LARGE SCALE GENOMIC DNA]</scope>
</reference>